<evidence type="ECO:0000259" key="3">
    <source>
        <dbReference type="Pfam" id="PF17148"/>
    </source>
</evidence>
<organism evidence="5 6">
    <name type="scientific">Alistipes intestinihominis</name>
    <dbReference type="NCBI Taxonomy" id="3133172"/>
    <lineage>
        <taxon>Bacteria</taxon>
        <taxon>Pseudomonadati</taxon>
        <taxon>Bacteroidota</taxon>
        <taxon>Bacteroidia</taxon>
        <taxon>Bacteroidales</taxon>
        <taxon>Rikenellaceae</taxon>
        <taxon>Alistipes</taxon>
    </lineage>
</organism>
<evidence type="ECO:0000313" key="5">
    <source>
        <dbReference type="EMBL" id="MEQ2543747.1"/>
    </source>
</evidence>
<dbReference type="Pfam" id="PF17162">
    <property type="entry name" value="DUF5118"/>
    <property type="match status" value="1"/>
</dbReference>
<name>A0ABV1GUG2_9BACT</name>
<dbReference type="Gene3D" id="3.40.390.10">
    <property type="entry name" value="Collagenase (Catalytic Domain)"/>
    <property type="match status" value="1"/>
</dbReference>
<dbReference type="InterPro" id="IPR034032">
    <property type="entry name" value="Zn_MMP-like_bac"/>
</dbReference>
<feature type="domain" description="DUF5118" evidence="4">
    <location>
        <begin position="47"/>
        <end position="97"/>
    </location>
</feature>
<evidence type="ECO:0000256" key="1">
    <source>
        <dbReference type="SAM" id="SignalP"/>
    </source>
</evidence>
<proteinExistence type="predicted"/>
<keyword evidence="6" id="KW-1185">Reference proteome</keyword>
<evidence type="ECO:0000259" key="2">
    <source>
        <dbReference type="Pfam" id="PF16313"/>
    </source>
</evidence>
<evidence type="ECO:0000313" key="6">
    <source>
        <dbReference type="Proteomes" id="UP001460202"/>
    </source>
</evidence>
<dbReference type="Proteomes" id="UP001460202">
    <property type="component" value="Unassembled WGS sequence"/>
</dbReference>
<feature type="domain" description="EcxA zinc-binding" evidence="2">
    <location>
        <begin position="433"/>
        <end position="734"/>
    </location>
</feature>
<keyword evidence="5" id="KW-0482">Metalloprotease</keyword>
<dbReference type="RefSeq" id="WP_349093684.1">
    <property type="nucleotide sequence ID" value="NZ_JBBMFL010000002.1"/>
</dbReference>
<comment type="caution">
    <text evidence="5">The sequence shown here is derived from an EMBL/GenBank/DDBJ whole genome shotgun (WGS) entry which is preliminary data.</text>
</comment>
<dbReference type="Pfam" id="PF16313">
    <property type="entry name" value="DUF4953"/>
    <property type="match status" value="1"/>
</dbReference>
<sequence length="891" mass="100700">MKKTLFICMLLATALLYAQPSAAKSKKKKTAKTEQSQADTVKKKKISPYEKLFRGKKCVKADEGFMTLHIVGSKLYFEMPLAEMGKEMLLATTVTETTDNTVAINGYKAKTPLHISFSLGDSVVYMHRINSRVSYDTDDERMRSVAGRNYGNPIVSSYKLLAYNRDSTAVVFDMSNLFNGSDNSTSPIQEGGFPILLRASANKSTVDIYDVKSFEDNVAVKTSMTYNVSAKSVLGGTLFSDKPVTLKVTRTLMLLPEEPMKPRISDSRVGVFLTLKQHIPADGEELVDYSLANRWRLIPSDKEAYARGELVVPEKQIVFYVDTLFPKQWVAPIKEGALRWNKAFEKIGFKDAVVVRDFPADDPKFDPDNLKYSCIRYVPSAVANAMGPSWVDPRTGEILNASVLVYNNVIKMLTQWRFVQTAQVDPRVRAKTLPEDVVYESLAYVVAHEVGHTLGLMHNMAASAAYPVEKLRDPAFTQKYGTTPSIMDYARFNYVAQPTDKGVKLTPPELGEYDYYVIKWLYSYLPGDKSAREEAETLETWVDEKAGDPMYRYGKQQVASRYDPSALEEDLGDDPLKASQYGIKNLQYISSHLNEWITDDPTAEHRKAFYDQIAKQYARYVNNVLYNVGGIYLTEAKDGTKARRSESVPRQRQKESLRWVLKQISSNEWLDNDDICRRFGLNMKYSPEINNALAATLTKLYMNVTLSSFVAGKDPYTVAEFFGDLYTGVWDSAINNRRLTNGDKIVQKAVVKMMGTAASAVGAKKPSSLADGMVSFEEAYAPSVDRILLYGLDEGGQAAQFESELRRIEEEQGSRYVAERLFERNFGYGYAWQNWVRSTVIDEAPVYYLEMMLKVRSLLARRVDTAPVQDRPHYKAMLYAVTQMIDQTDYK</sequence>
<dbReference type="GO" id="GO:0008237">
    <property type="term" value="F:metallopeptidase activity"/>
    <property type="evidence" value="ECO:0007669"/>
    <property type="project" value="UniProtKB-KW"/>
</dbReference>
<feature type="chain" id="PRO_5046789004" evidence="1">
    <location>
        <begin position="24"/>
        <end position="891"/>
    </location>
</feature>
<evidence type="ECO:0000259" key="4">
    <source>
        <dbReference type="Pfam" id="PF17162"/>
    </source>
</evidence>
<dbReference type="SUPFAM" id="SSF55486">
    <property type="entry name" value="Metalloproteases ('zincins'), catalytic domain"/>
    <property type="match status" value="1"/>
</dbReference>
<dbReference type="InterPro" id="IPR024079">
    <property type="entry name" value="MetalloPept_cat_dom_sf"/>
</dbReference>
<dbReference type="PANTHER" id="PTHR38478">
    <property type="entry name" value="PEPTIDASE M1A AND M12B"/>
    <property type="match status" value="1"/>
</dbReference>
<feature type="domain" description="DUF5117" evidence="3">
    <location>
        <begin position="114"/>
        <end position="299"/>
    </location>
</feature>
<keyword evidence="5" id="KW-0378">Hydrolase</keyword>
<reference evidence="5 6" key="1">
    <citation type="submission" date="2024-03" db="EMBL/GenBank/DDBJ databases">
        <title>Human intestinal bacterial collection.</title>
        <authorList>
            <person name="Pauvert C."/>
            <person name="Hitch T.C.A."/>
            <person name="Clavel T."/>
        </authorList>
    </citation>
    <scope>NUCLEOTIDE SEQUENCE [LARGE SCALE GENOMIC DNA]</scope>
    <source>
        <strain evidence="5 6">CLA-KB-H122</strain>
    </source>
</reference>
<keyword evidence="1" id="KW-0732">Signal</keyword>
<gene>
    <name evidence="5" type="ORF">WMO46_02130</name>
</gene>
<dbReference type="CDD" id="cd04276">
    <property type="entry name" value="ZnMc_MMP_like_2"/>
    <property type="match status" value="1"/>
</dbReference>
<dbReference type="Pfam" id="PF17148">
    <property type="entry name" value="DUF5117"/>
    <property type="match status" value="1"/>
</dbReference>
<dbReference type="EMBL" id="JBBMFL010000002">
    <property type="protein sequence ID" value="MEQ2543747.1"/>
    <property type="molecule type" value="Genomic_DNA"/>
</dbReference>
<dbReference type="PANTHER" id="PTHR38478:SF1">
    <property type="entry name" value="ZINC DEPENDENT METALLOPROTEASE DOMAIN LIPOPROTEIN"/>
    <property type="match status" value="1"/>
</dbReference>
<keyword evidence="5" id="KW-0645">Protease</keyword>
<accession>A0ABV1GUG2</accession>
<dbReference type="InterPro" id="IPR033428">
    <property type="entry name" value="DUF5118"/>
</dbReference>
<dbReference type="InterPro" id="IPR033413">
    <property type="entry name" value="DUF5117"/>
</dbReference>
<feature type="signal peptide" evidence="1">
    <location>
        <begin position="1"/>
        <end position="23"/>
    </location>
</feature>
<protein>
    <submittedName>
        <fullName evidence="5">Zinc-dependent metalloprotease</fullName>
    </submittedName>
</protein>
<dbReference type="InterPro" id="IPR032534">
    <property type="entry name" value="EcxA_zinc-bd"/>
</dbReference>